<keyword evidence="5 6" id="KW-0067">ATP-binding</keyword>
<dbReference type="GO" id="GO:0035556">
    <property type="term" value="P:intracellular signal transduction"/>
    <property type="evidence" value="ECO:0007669"/>
    <property type="project" value="TreeGrafter"/>
</dbReference>
<dbReference type="GO" id="GO:0005737">
    <property type="term" value="C:cytoplasm"/>
    <property type="evidence" value="ECO:0007669"/>
    <property type="project" value="TreeGrafter"/>
</dbReference>
<feature type="region of interest" description="Disordered" evidence="7">
    <location>
        <begin position="318"/>
        <end position="341"/>
    </location>
</feature>
<evidence type="ECO:0000256" key="7">
    <source>
        <dbReference type="SAM" id="MobiDB-lite"/>
    </source>
</evidence>
<dbReference type="InterPro" id="IPR011009">
    <property type="entry name" value="Kinase-like_dom_sf"/>
</dbReference>
<evidence type="ECO:0000256" key="6">
    <source>
        <dbReference type="PROSITE-ProRule" id="PRU10141"/>
    </source>
</evidence>
<dbReference type="Gene3D" id="1.10.510.10">
    <property type="entry name" value="Transferase(Phosphotransferase) domain 1"/>
    <property type="match status" value="1"/>
</dbReference>
<proteinExistence type="predicted"/>
<dbReference type="PROSITE" id="PS50011">
    <property type="entry name" value="PROTEIN_KINASE_DOM"/>
    <property type="match status" value="1"/>
</dbReference>
<dbReference type="Proteomes" id="UP001165080">
    <property type="component" value="Unassembled WGS sequence"/>
</dbReference>
<evidence type="ECO:0000313" key="10">
    <source>
        <dbReference type="Proteomes" id="UP001165080"/>
    </source>
</evidence>
<keyword evidence="10" id="KW-1185">Reference proteome</keyword>
<reference evidence="9 10" key="1">
    <citation type="journal article" date="2023" name="Commun. Biol.">
        <title>Reorganization of the ancestral sex-determining regions during the evolution of trioecy in Pleodorina starrii.</title>
        <authorList>
            <person name="Takahashi K."/>
            <person name="Suzuki S."/>
            <person name="Kawai-Toyooka H."/>
            <person name="Yamamoto K."/>
            <person name="Hamaji T."/>
            <person name="Ootsuki R."/>
            <person name="Yamaguchi H."/>
            <person name="Kawachi M."/>
            <person name="Higashiyama T."/>
            <person name="Nozaki H."/>
        </authorList>
    </citation>
    <scope>NUCLEOTIDE SEQUENCE [LARGE SCALE GENOMIC DNA]</scope>
    <source>
        <strain evidence="9 10">NIES-4479</strain>
    </source>
</reference>
<organism evidence="9 10">
    <name type="scientific">Pleodorina starrii</name>
    <dbReference type="NCBI Taxonomy" id="330485"/>
    <lineage>
        <taxon>Eukaryota</taxon>
        <taxon>Viridiplantae</taxon>
        <taxon>Chlorophyta</taxon>
        <taxon>core chlorophytes</taxon>
        <taxon>Chlorophyceae</taxon>
        <taxon>CS clade</taxon>
        <taxon>Chlamydomonadales</taxon>
        <taxon>Volvocaceae</taxon>
        <taxon>Pleodorina</taxon>
    </lineage>
</organism>
<dbReference type="OrthoDB" id="503873at2759"/>
<keyword evidence="2" id="KW-0808">Transferase</keyword>
<dbReference type="EMBL" id="BRXU01000038">
    <property type="protein sequence ID" value="GLC60762.1"/>
    <property type="molecule type" value="Genomic_DNA"/>
</dbReference>
<keyword evidence="4" id="KW-0418">Kinase</keyword>
<name>A0A9W6F8W3_9CHLO</name>
<dbReference type="Pfam" id="PF00069">
    <property type="entry name" value="Pkinase"/>
    <property type="match status" value="1"/>
</dbReference>
<sequence length="370" mass="41436">MASSAEPDPLKESGRYERVQSLGKGAFGFVQLGRKLQNNELAAIKFLKRGDVNKYVESEILNHSMLRHPHVIQFKEVFLTADYICIAMEYATGGSLFSYVQSQARLKEAVARWFFQQLVIGVDYCHKRGVANRDIKLENTLLQKVDGLPLPLLKICDFGYSKADMRSAAKSKVGTLTYMAPEVLVNRDGKYDGKVADIWSCGVMLYVMFYGRYPFEVPAGAAMPKATEILSMLDNMVRQKYELPAKVEVSEPGKDLLKKMLLPDPKERITLEDVMKHPWFTTNLPPEAPTMNESYLKAGFPPGHQAPDDIKRILDEAKGRRTTPSTSAASTSTAVGGGDDSYDSMVDSAINEDLKTHRSVELQKFVKTYR</sequence>
<dbReference type="AlphaFoldDB" id="A0A9W6F8W3"/>
<feature type="domain" description="Protein kinase" evidence="8">
    <location>
        <begin position="16"/>
        <end position="280"/>
    </location>
</feature>
<evidence type="ECO:0000256" key="5">
    <source>
        <dbReference type="ARBA" id="ARBA00022840"/>
    </source>
</evidence>
<dbReference type="GO" id="GO:0005524">
    <property type="term" value="F:ATP binding"/>
    <property type="evidence" value="ECO:0007669"/>
    <property type="project" value="UniProtKB-UniRule"/>
</dbReference>
<dbReference type="FunFam" id="1.10.510.10:FF:001617">
    <property type="entry name" value="Ser/thr protein kinase"/>
    <property type="match status" value="1"/>
</dbReference>
<evidence type="ECO:0000256" key="1">
    <source>
        <dbReference type="ARBA" id="ARBA00022527"/>
    </source>
</evidence>
<gene>
    <name evidence="9" type="primary">PLEST007885</name>
    <name evidence="9" type="ORF">PLESTB_001667900</name>
</gene>
<dbReference type="FunFam" id="3.30.200.20:FF:001075">
    <property type="entry name" value="Snf1-like protein kinase"/>
    <property type="match status" value="1"/>
</dbReference>
<comment type="caution">
    <text evidence="9">The sequence shown here is derived from an EMBL/GenBank/DDBJ whole genome shotgun (WGS) entry which is preliminary data.</text>
</comment>
<dbReference type="InterPro" id="IPR000719">
    <property type="entry name" value="Prot_kinase_dom"/>
</dbReference>
<dbReference type="SMART" id="SM00220">
    <property type="entry name" value="S_TKc"/>
    <property type="match status" value="1"/>
</dbReference>
<feature type="binding site" evidence="6">
    <location>
        <position position="45"/>
    </location>
    <ligand>
        <name>ATP</name>
        <dbReference type="ChEBI" id="CHEBI:30616"/>
    </ligand>
</feature>
<dbReference type="PROSITE" id="PS00107">
    <property type="entry name" value="PROTEIN_KINASE_ATP"/>
    <property type="match status" value="1"/>
</dbReference>
<dbReference type="PANTHER" id="PTHR24346:SF82">
    <property type="entry name" value="KP78A-RELATED"/>
    <property type="match status" value="1"/>
</dbReference>
<dbReference type="PANTHER" id="PTHR24346">
    <property type="entry name" value="MAP/MICROTUBULE AFFINITY-REGULATING KINASE"/>
    <property type="match status" value="1"/>
</dbReference>
<dbReference type="CDD" id="cd14003">
    <property type="entry name" value="STKc_AMPK-like"/>
    <property type="match status" value="1"/>
</dbReference>
<protein>
    <recommendedName>
        <fullName evidence="8">Protein kinase domain-containing protein</fullName>
    </recommendedName>
</protein>
<keyword evidence="3 6" id="KW-0547">Nucleotide-binding</keyword>
<evidence type="ECO:0000259" key="8">
    <source>
        <dbReference type="PROSITE" id="PS50011"/>
    </source>
</evidence>
<evidence type="ECO:0000256" key="3">
    <source>
        <dbReference type="ARBA" id="ARBA00022741"/>
    </source>
</evidence>
<evidence type="ECO:0000256" key="4">
    <source>
        <dbReference type="ARBA" id="ARBA00022777"/>
    </source>
</evidence>
<feature type="compositionally biased region" description="Low complexity" evidence="7">
    <location>
        <begin position="322"/>
        <end position="334"/>
    </location>
</feature>
<evidence type="ECO:0000313" key="9">
    <source>
        <dbReference type="EMBL" id="GLC60762.1"/>
    </source>
</evidence>
<dbReference type="InterPro" id="IPR017441">
    <property type="entry name" value="Protein_kinase_ATP_BS"/>
</dbReference>
<accession>A0A9W6F8W3</accession>
<dbReference type="GO" id="GO:0004674">
    <property type="term" value="F:protein serine/threonine kinase activity"/>
    <property type="evidence" value="ECO:0007669"/>
    <property type="project" value="UniProtKB-KW"/>
</dbReference>
<dbReference type="SUPFAM" id="SSF56112">
    <property type="entry name" value="Protein kinase-like (PK-like)"/>
    <property type="match status" value="1"/>
</dbReference>
<keyword evidence="1" id="KW-0723">Serine/threonine-protein kinase</keyword>
<evidence type="ECO:0000256" key="2">
    <source>
        <dbReference type="ARBA" id="ARBA00022679"/>
    </source>
</evidence>